<evidence type="ECO:0000259" key="5">
    <source>
        <dbReference type="SMART" id="SM00534"/>
    </source>
</evidence>
<feature type="transmembrane region" description="Helical" evidence="4">
    <location>
        <begin position="252"/>
        <end position="270"/>
    </location>
</feature>
<evidence type="ECO:0000313" key="6">
    <source>
        <dbReference type="EMBL" id="QHT83893.1"/>
    </source>
</evidence>
<reference evidence="6" key="1">
    <citation type="journal article" date="2020" name="Nature">
        <title>Giant virus diversity and host interactions through global metagenomics.</title>
        <authorList>
            <person name="Schulz F."/>
            <person name="Roux S."/>
            <person name="Paez-Espino D."/>
            <person name="Jungbluth S."/>
            <person name="Walsh D.A."/>
            <person name="Denef V.J."/>
            <person name="McMahon K.D."/>
            <person name="Konstantinidis K.T."/>
            <person name="Eloe-Fadrosh E.A."/>
            <person name="Kyrpides N.C."/>
            <person name="Woyke T."/>
        </authorList>
    </citation>
    <scope>NUCLEOTIDE SEQUENCE</scope>
    <source>
        <strain evidence="6">GVMAG-M-3300023184-168</strain>
    </source>
</reference>
<keyword evidence="4" id="KW-0472">Membrane</keyword>
<evidence type="ECO:0000256" key="1">
    <source>
        <dbReference type="ARBA" id="ARBA00022741"/>
    </source>
</evidence>
<proteinExistence type="predicted"/>
<dbReference type="InterPro" id="IPR000432">
    <property type="entry name" value="DNA_mismatch_repair_MutS_C"/>
</dbReference>
<evidence type="ECO:0000256" key="2">
    <source>
        <dbReference type="ARBA" id="ARBA00022840"/>
    </source>
</evidence>
<sequence>MFQLQEYLLNQIPPERLKQYGLDKLIQKNINTNDLSNNNSDPKTKNKFISTNFHLPITYLDPKEIHPLSPIVSSDLELLRPDTEFSVYENLFQPSNEFGRNMIPAWSNQYTTNIPFLKDSQNVLYNIQNIKNKYRNENTIGEPKYDKIMEIWNDIKEDSSFLEKYGYMEWNFLLHLNESSSFLQCLTMANVISPLISLLLPLIFIILPFIILKIQRIPINFTIYLEVLKSVAKNHFLGKALISMTSLSWDKVAYLIMTFAFYGIQIYQNISICHRFYRNIIKINEHLMDLKYYIENSINKMSDFLNIIENVNTYKPFYNIVREHCHVLECIHEDLKPVYPFRFTLSKFNELGYYLKIFYKLNSNLQYENSIRYSVGFQGYLDNLFGVHENLVSGRVSISNFSNEEKCSFKDQYYPPLMDENPVKNDCSFKKNMIISSPNKSGKTTILKTTALNIIFTQQLGCGFYSSGVLSPYSHIHSYLNIPDTSGRDSLFQAESRRCKEIIDIVSKYNDKSKYRHFCIFDELYSGTNPEEACRAGYAFLKYLGKFENVDFILTTHYIKICKKFLKSENVQNYKMDVQVLENGEFHYTYKIKKGISKIKGAIRVMKDMKYPSEIIDAMLGGTIGSP</sequence>
<evidence type="ECO:0000256" key="3">
    <source>
        <dbReference type="ARBA" id="ARBA00023125"/>
    </source>
</evidence>
<protein>
    <recommendedName>
        <fullName evidence="5">DNA mismatch repair proteins mutS family domain-containing protein</fullName>
    </recommendedName>
</protein>
<dbReference type="EMBL" id="MN740013">
    <property type="protein sequence ID" value="QHT83893.1"/>
    <property type="molecule type" value="Genomic_DNA"/>
</dbReference>
<dbReference type="InterPro" id="IPR045076">
    <property type="entry name" value="MutS"/>
</dbReference>
<keyword evidence="4" id="KW-1133">Transmembrane helix</keyword>
<keyword evidence="4" id="KW-0812">Transmembrane</keyword>
<dbReference type="GO" id="GO:0005829">
    <property type="term" value="C:cytosol"/>
    <property type="evidence" value="ECO:0007669"/>
    <property type="project" value="TreeGrafter"/>
</dbReference>
<dbReference type="Gene3D" id="3.40.50.300">
    <property type="entry name" value="P-loop containing nucleotide triphosphate hydrolases"/>
    <property type="match status" value="1"/>
</dbReference>
<dbReference type="GO" id="GO:0030983">
    <property type="term" value="F:mismatched DNA binding"/>
    <property type="evidence" value="ECO:0007669"/>
    <property type="project" value="InterPro"/>
</dbReference>
<name>A0A6C0HVI9_9ZZZZ</name>
<dbReference type="PANTHER" id="PTHR11361">
    <property type="entry name" value="DNA MISMATCH REPAIR PROTEIN MUTS FAMILY MEMBER"/>
    <property type="match status" value="1"/>
</dbReference>
<dbReference type="PANTHER" id="PTHR11361:SF99">
    <property type="entry name" value="DNA MISMATCH REPAIR PROTEIN"/>
    <property type="match status" value="1"/>
</dbReference>
<dbReference type="SMART" id="SM00534">
    <property type="entry name" value="MUTSac"/>
    <property type="match status" value="1"/>
</dbReference>
<dbReference type="InterPro" id="IPR027417">
    <property type="entry name" value="P-loop_NTPase"/>
</dbReference>
<dbReference type="AlphaFoldDB" id="A0A6C0HVI9"/>
<feature type="domain" description="DNA mismatch repair proteins mutS family" evidence="5">
    <location>
        <begin position="430"/>
        <end position="621"/>
    </location>
</feature>
<dbReference type="GO" id="GO:0140664">
    <property type="term" value="F:ATP-dependent DNA damage sensor activity"/>
    <property type="evidence" value="ECO:0007669"/>
    <property type="project" value="InterPro"/>
</dbReference>
<dbReference type="GO" id="GO:0006298">
    <property type="term" value="P:mismatch repair"/>
    <property type="evidence" value="ECO:0007669"/>
    <property type="project" value="InterPro"/>
</dbReference>
<evidence type="ECO:0000256" key="4">
    <source>
        <dbReference type="SAM" id="Phobius"/>
    </source>
</evidence>
<keyword evidence="1" id="KW-0547">Nucleotide-binding</keyword>
<keyword evidence="2" id="KW-0067">ATP-binding</keyword>
<dbReference type="Pfam" id="PF00488">
    <property type="entry name" value="MutS_V"/>
    <property type="match status" value="1"/>
</dbReference>
<accession>A0A6C0HVI9</accession>
<organism evidence="6">
    <name type="scientific">viral metagenome</name>
    <dbReference type="NCBI Taxonomy" id="1070528"/>
    <lineage>
        <taxon>unclassified sequences</taxon>
        <taxon>metagenomes</taxon>
        <taxon>organismal metagenomes</taxon>
    </lineage>
</organism>
<dbReference type="GO" id="GO:0005524">
    <property type="term" value="F:ATP binding"/>
    <property type="evidence" value="ECO:0007669"/>
    <property type="project" value="UniProtKB-KW"/>
</dbReference>
<feature type="transmembrane region" description="Helical" evidence="4">
    <location>
        <begin position="191"/>
        <end position="212"/>
    </location>
</feature>
<dbReference type="SUPFAM" id="SSF52540">
    <property type="entry name" value="P-loop containing nucleoside triphosphate hydrolases"/>
    <property type="match status" value="1"/>
</dbReference>
<keyword evidence="3" id="KW-0238">DNA-binding</keyword>